<dbReference type="Gene3D" id="3.40.50.880">
    <property type="match status" value="1"/>
</dbReference>
<dbReference type="Pfam" id="PF06283">
    <property type="entry name" value="ThuA"/>
    <property type="match status" value="1"/>
</dbReference>
<name>A0A3S0IKX0_9BACT</name>
<accession>A0A3S0IKX0</accession>
<gene>
    <name evidence="3" type="ORF">EJV47_21155</name>
</gene>
<keyword evidence="1" id="KW-0732">Signal</keyword>
<comment type="caution">
    <text evidence="3">The sequence shown here is derived from an EMBL/GenBank/DDBJ whole genome shotgun (WGS) entry which is preliminary data.</text>
</comment>
<dbReference type="InterPro" id="IPR029062">
    <property type="entry name" value="Class_I_gatase-like"/>
</dbReference>
<dbReference type="AlphaFoldDB" id="A0A3S0IKX0"/>
<dbReference type="Proteomes" id="UP000282184">
    <property type="component" value="Unassembled WGS sequence"/>
</dbReference>
<evidence type="ECO:0000256" key="1">
    <source>
        <dbReference type="SAM" id="SignalP"/>
    </source>
</evidence>
<dbReference type="EMBL" id="RXOF01000014">
    <property type="protein sequence ID" value="RTQ46881.1"/>
    <property type="molecule type" value="Genomic_DNA"/>
</dbReference>
<dbReference type="OrthoDB" id="9816308at2"/>
<dbReference type="InterPro" id="IPR029010">
    <property type="entry name" value="ThuA-like"/>
</dbReference>
<dbReference type="PANTHER" id="PTHR40469">
    <property type="entry name" value="SECRETED GLYCOSYL HYDROLASE"/>
    <property type="match status" value="1"/>
</dbReference>
<feature type="chain" id="PRO_5018534640" evidence="1">
    <location>
        <begin position="22"/>
        <end position="252"/>
    </location>
</feature>
<proteinExistence type="predicted"/>
<organism evidence="3 4">
    <name type="scientific">Hymenobacter gummosus</name>
    <dbReference type="NCBI Taxonomy" id="1776032"/>
    <lineage>
        <taxon>Bacteria</taxon>
        <taxon>Pseudomonadati</taxon>
        <taxon>Bacteroidota</taxon>
        <taxon>Cytophagia</taxon>
        <taxon>Cytophagales</taxon>
        <taxon>Hymenobacteraceae</taxon>
        <taxon>Hymenobacter</taxon>
    </lineage>
</organism>
<dbReference type="RefSeq" id="WP_126695202.1">
    <property type="nucleotide sequence ID" value="NZ_RXOF01000014.1"/>
</dbReference>
<evidence type="ECO:0000313" key="3">
    <source>
        <dbReference type="EMBL" id="RTQ46881.1"/>
    </source>
</evidence>
<dbReference type="SUPFAM" id="SSF52317">
    <property type="entry name" value="Class I glutamine amidotransferase-like"/>
    <property type="match status" value="1"/>
</dbReference>
<reference evidence="3 4" key="1">
    <citation type="submission" date="2018-12" db="EMBL/GenBank/DDBJ databases">
        <title>Hymenobacter gummosus sp. nov., isolated from a spring.</title>
        <authorList>
            <person name="Nie L."/>
        </authorList>
    </citation>
    <scope>NUCLEOTIDE SEQUENCE [LARGE SCALE GENOMIC DNA]</scope>
    <source>
        <strain evidence="3 4">KCTC 52166</strain>
    </source>
</reference>
<evidence type="ECO:0000313" key="4">
    <source>
        <dbReference type="Proteomes" id="UP000282184"/>
    </source>
</evidence>
<sequence>MKFLASLLLAAAASAAGLIPAAPAGRPEAGALAPKFYPAVLVFHKTAGFQHSSIPAGLQAIRELGQAHKFNVESTADAGWFTPEKLSRYRAVVFLNTTQDVLDAGQQAAFEQYIRGGHGFVGVHAAADTEYDWPWYNGLVGAYFVSHPQIQPATVRRTKLRHRATSHLPTAWPRTDEWYNYRSPAPDLRVLLTVDEATYTGGTHGPDHPIAWYHPYDGGRAFYTGLGHTEESYADPLFRQHLWGGIKYAMGR</sequence>
<protein>
    <submittedName>
        <fullName evidence="3">ThuA domain-containing protein</fullName>
    </submittedName>
</protein>
<evidence type="ECO:0000259" key="2">
    <source>
        <dbReference type="Pfam" id="PF06283"/>
    </source>
</evidence>
<feature type="signal peptide" evidence="1">
    <location>
        <begin position="1"/>
        <end position="21"/>
    </location>
</feature>
<feature type="domain" description="ThuA-like" evidence="2">
    <location>
        <begin position="40"/>
        <end position="249"/>
    </location>
</feature>
<dbReference type="PANTHER" id="PTHR40469:SF2">
    <property type="entry name" value="GALACTOSE-BINDING DOMAIN-LIKE SUPERFAMILY PROTEIN"/>
    <property type="match status" value="1"/>
</dbReference>
<keyword evidence="4" id="KW-1185">Reference proteome</keyword>